<sequence length="119" mass="14091">MNKTKIFLSNSKIKPKNAFVQLPLQIQCLYFRIEPFESVSAIEIKSELIECRFENDSVGIILNELEAERLKMQIKSDNQQLRQIQMITEYLEEVAVKNQINMKYIRQTQIQLLDQIIEE</sequence>
<protein>
    <submittedName>
        <fullName evidence="1">Hypothetical_protein</fullName>
    </submittedName>
</protein>
<gene>
    <name evidence="1" type="ORF">HINF_LOCUS31403</name>
</gene>
<accession>A0ABP1J0F3</accession>
<evidence type="ECO:0000313" key="1">
    <source>
        <dbReference type="EMBL" id="CAL6027602.1"/>
    </source>
</evidence>
<organism evidence="1 2">
    <name type="scientific">Hexamita inflata</name>
    <dbReference type="NCBI Taxonomy" id="28002"/>
    <lineage>
        <taxon>Eukaryota</taxon>
        <taxon>Metamonada</taxon>
        <taxon>Diplomonadida</taxon>
        <taxon>Hexamitidae</taxon>
        <taxon>Hexamitinae</taxon>
        <taxon>Hexamita</taxon>
    </lineage>
</organism>
<evidence type="ECO:0000313" key="2">
    <source>
        <dbReference type="Proteomes" id="UP001642409"/>
    </source>
</evidence>
<reference evidence="1 2" key="1">
    <citation type="submission" date="2024-07" db="EMBL/GenBank/DDBJ databases">
        <authorList>
            <person name="Akdeniz Z."/>
        </authorList>
    </citation>
    <scope>NUCLEOTIDE SEQUENCE [LARGE SCALE GENOMIC DNA]</scope>
</reference>
<proteinExistence type="predicted"/>
<keyword evidence="2" id="KW-1185">Reference proteome</keyword>
<comment type="caution">
    <text evidence="1">The sequence shown here is derived from an EMBL/GenBank/DDBJ whole genome shotgun (WGS) entry which is preliminary data.</text>
</comment>
<name>A0ABP1J0F3_9EUKA</name>
<dbReference type="EMBL" id="CAXDID020000105">
    <property type="protein sequence ID" value="CAL6027602.1"/>
    <property type="molecule type" value="Genomic_DNA"/>
</dbReference>
<dbReference type="Proteomes" id="UP001642409">
    <property type="component" value="Unassembled WGS sequence"/>
</dbReference>